<accession>A0A5P8VVU9</accession>
<gene>
    <name evidence="1" type="ORF">GXM_01952</name>
</gene>
<dbReference type="KEGG" id="nsh:GXM_01952"/>
<name>A0A5P8VVU9_9NOSO</name>
<dbReference type="EMBL" id="CP045226">
    <property type="protein sequence ID" value="QFS44477.1"/>
    <property type="molecule type" value="Genomic_DNA"/>
</dbReference>
<sequence>MWLGFCSLLYGTIFILTLHLLKLSQDMLRKSTNPDIYLKSALQKKFRVVNLTCYAGWIVFMQQV</sequence>
<protein>
    <submittedName>
        <fullName evidence="1">Uncharacterized protein</fullName>
    </submittedName>
</protein>
<evidence type="ECO:0000313" key="1">
    <source>
        <dbReference type="EMBL" id="QFS44477.1"/>
    </source>
</evidence>
<evidence type="ECO:0000313" key="2">
    <source>
        <dbReference type="Proteomes" id="UP000326678"/>
    </source>
</evidence>
<organism evidence="1 2">
    <name type="scientific">Nostoc sphaeroides CCNUC1</name>
    <dbReference type="NCBI Taxonomy" id="2653204"/>
    <lineage>
        <taxon>Bacteria</taxon>
        <taxon>Bacillati</taxon>
        <taxon>Cyanobacteriota</taxon>
        <taxon>Cyanophyceae</taxon>
        <taxon>Nostocales</taxon>
        <taxon>Nostocaceae</taxon>
        <taxon>Nostoc</taxon>
    </lineage>
</organism>
<proteinExistence type="predicted"/>
<dbReference type="Proteomes" id="UP000326678">
    <property type="component" value="Chromosome Gxm1"/>
</dbReference>
<keyword evidence="2" id="KW-1185">Reference proteome</keyword>
<reference evidence="1 2" key="1">
    <citation type="submission" date="2019-10" db="EMBL/GenBank/DDBJ databases">
        <title>Genomic and transcriptomic insights into the perfect genentic adaptation of a filamentous nitrogen-fixing cyanobacterium to rice fields.</title>
        <authorList>
            <person name="Chen Z."/>
        </authorList>
    </citation>
    <scope>NUCLEOTIDE SEQUENCE [LARGE SCALE GENOMIC DNA]</scope>
    <source>
        <strain evidence="1">CCNUC1</strain>
    </source>
</reference>
<dbReference type="AlphaFoldDB" id="A0A5P8VVU9"/>